<feature type="region of interest" description="Disordered" evidence="1">
    <location>
        <begin position="771"/>
        <end position="796"/>
    </location>
</feature>
<evidence type="ECO:0000313" key="4">
    <source>
        <dbReference type="Proteomes" id="UP001151760"/>
    </source>
</evidence>
<evidence type="ECO:0000313" key="3">
    <source>
        <dbReference type="EMBL" id="GJT72234.1"/>
    </source>
</evidence>
<evidence type="ECO:0000259" key="2">
    <source>
        <dbReference type="Pfam" id="PF13960"/>
    </source>
</evidence>
<feature type="domain" description="DUF4218" evidence="2">
    <location>
        <begin position="413"/>
        <end position="451"/>
    </location>
</feature>
<dbReference type="InterPro" id="IPR025452">
    <property type="entry name" value="DUF4218"/>
</dbReference>
<dbReference type="Pfam" id="PF03004">
    <property type="entry name" value="Transposase_24"/>
    <property type="match status" value="1"/>
</dbReference>
<feature type="compositionally biased region" description="Polar residues" evidence="1">
    <location>
        <begin position="784"/>
        <end position="794"/>
    </location>
</feature>
<dbReference type="InterPro" id="IPR004252">
    <property type="entry name" value="Probable_transposase_24"/>
</dbReference>
<reference evidence="3" key="1">
    <citation type="journal article" date="2022" name="Int. J. Mol. Sci.">
        <title>Draft Genome of Tanacetum Coccineum: Genomic Comparison of Closely Related Tanacetum-Family Plants.</title>
        <authorList>
            <person name="Yamashiro T."/>
            <person name="Shiraishi A."/>
            <person name="Nakayama K."/>
            <person name="Satake H."/>
        </authorList>
    </citation>
    <scope>NUCLEOTIDE SEQUENCE</scope>
</reference>
<dbReference type="InterPro" id="IPR004242">
    <property type="entry name" value="Transposase_21"/>
</dbReference>
<comment type="caution">
    <text evidence="3">The sequence shown here is derived from an EMBL/GenBank/DDBJ whole genome shotgun (WGS) entry which is preliminary data.</text>
</comment>
<dbReference type="Proteomes" id="UP001151760">
    <property type="component" value="Unassembled WGS sequence"/>
</dbReference>
<evidence type="ECO:0000256" key="1">
    <source>
        <dbReference type="SAM" id="MobiDB-lite"/>
    </source>
</evidence>
<organism evidence="3 4">
    <name type="scientific">Tanacetum coccineum</name>
    <dbReference type="NCBI Taxonomy" id="301880"/>
    <lineage>
        <taxon>Eukaryota</taxon>
        <taxon>Viridiplantae</taxon>
        <taxon>Streptophyta</taxon>
        <taxon>Embryophyta</taxon>
        <taxon>Tracheophyta</taxon>
        <taxon>Spermatophyta</taxon>
        <taxon>Magnoliopsida</taxon>
        <taxon>eudicotyledons</taxon>
        <taxon>Gunneridae</taxon>
        <taxon>Pentapetalae</taxon>
        <taxon>asterids</taxon>
        <taxon>campanulids</taxon>
        <taxon>Asterales</taxon>
        <taxon>Asteraceae</taxon>
        <taxon>Asteroideae</taxon>
        <taxon>Anthemideae</taxon>
        <taxon>Anthemidinae</taxon>
        <taxon>Tanacetum</taxon>
    </lineage>
</organism>
<keyword evidence="4" id="KW-1185">Reference proteome</keyword>
<dbReference type="Pfam" id="PF02992">
    <property type="entry name" value="Transposase_21"/>
    <property type="match status" value="1"/>
</dbReference>
<reference evidence="3" key="2">
    <citation type="submission" date="2022-01" db="EMBL/GenBank/DDBJ databases">
        <authorList>
            <person name="Yamashiro T."/>
            <person name="Shiraishi A."/>
            <person name="Satake H."/>
            <person name="Nakayama K."/>
        </authorList>
    </citation>
    <scope>NUCLEOTIDE SEQUENCE</scope>
</reference>
<gene>
    <name evidence="3" type="ORF">Tco_1031520</name>
</gene>
<dbReference type="Pfam" id="PF13960">
    <property type="entry name" value="DUF4218"/>
    <property type="match status" value="1"/>
</dbReference>
<sequence length="873" mass="99802">MSIDKNWTRPALNRNSLEFKRGLNDFYERCKAHINDRGAKIPKTYYEAKKSMKKVGLGYESIDACINDCCSFGEENKDEQICPTCKASRWKNKDTTGKKVPNKVLRYFPLIPRLKRMYGSLHTAKHMTWHATGKCTKDGKMGHPVDENNVNIQYSSMDSGMKSLHSCYMFNSPALNHLQCIYGPNRDFPARSSLSGWSGQGYLACPTCNDETPSTRVNGKTAYVGHRRFLPMKHHWRNDKTFNGKSDNRPKPKKLTSARIIQQLADLPSRILGKHPSYGGVKRPRDPIVERNWSKRSIFYKLPYWSSLPLKHNLDVMHIEKNVLESILGTLLMNDKSKDTNKARQDLEQLNIRPELWLSKKGNGKFIKPHPVYSFTPEKRRKFCEFIKGVKLPDGFGSNFKPKTDMLKPKTNRGYSRPEGCIAEGYIAEEALTFCSHYLRNVPTKFNHPDINDDGPPLTSELQVFRSACTPKSAGVGKKLDHEVKKKLVWYVLDNSPEIDQYKTECCLAMPENDLPTKFSPWFRDKISTLYTKNPSECSLELFAMPNAKGRKKGSDAALNKKIRSFETEKIERSVPFCYEIVDLVPDKYKGTIWPAINVTYFDMKEHLSGPNAKQVEKGMELQFKGQYRNRKNKFKDEMFVSRGGYENPVKMRNFPPPGKSLSEWHELCDHFTSEKHLAHSAKNKANRAKLPQCSTQGSKSYAASRHEEWETNGVFPDLIELYKKTHQKEGKWAKDVFEARYIKMLKLRASQEGLEEKMTDDEIMDKVLGSSRSFKPGRGRNLPKSTSSSSVCNYPSPEPLVSKSALRRFVEAHNQQMKDWHAKLADKNIELRLPAPLDPNALLEDDAEPRDAADVLEDAANVLEDAAEPGEE</sequence>
<proteinExistence type="predicted"/>
<name>A0ABQ5G9G0_9ASTR</name>
<protein>
    <submittedName>
        <fullName evidence="3">Zinc finger, PHD-type containing protein</fullName>
    </submittedName>
</protein>
<dbReference type="PANTHER" id="PTHR10775:SF185">
    <property type="entry name" value="OS08G0208400 PROTEIN"/>
    <property type="match status" value="1"/>
</dbReference>
<dbReference type="EMBL" id="BQNB010018239">
    <property type="protein sequence ID" value="GJT72234.1"/>
    <property type="molecule type" value="Genomic_DNA"/>
</dbReference>
<accession>A0ABQ5G9G0</accession>
<dbReference type="PANTHER" id="PTHR10775">
    <property type="entry name" value="OS08G0208400 PROTEIN"/>
    <property type="match status" value="1"/>
</dbReference>